<accession>A0A9X6STH8</accession>
<comment type="caution">
    <text evidence="1">The sequence shown here is derived from an EMBL/GenBank/DDBJ whole genome shotgun (WGS) entry which is preliminary data.</text>
</comment>
<reference evidence="1 2" key="1">
    <citation type="submission" date="2017-09" db="EMBL/GenBank/DDBJ databases">
        <title>Large-scale bioinformatics analysis of Bacillus genomes uncovers conserved roles of natural products in bacterial physiology.</title>
        <authorList>
            <consortium name="Agbiome Team Llc"/>
            <person name="Bleich R.M."/>
            <person name="Grubbs K.J."/>
            <person name="Santa Maria K.C."/>
            <person name="Allen S.E."/>
            <person name="Farag S."/>
            <person name="Shank E.A."/>
            <person name="Bowers A."/>
        </authorList>
    </citation>
    <scope>NUCLEOTIDE SEQUENCE [LARGE SCALE GENOMIC DNA]</scope>
    <source>
        <strain evidence="1 2">AFS092789</strain>
    </source>
</reference>
<organism evidence="1 2">
    <name type="scientific">Bacillus cereus</name>
    <dbReference type="NCBI Taxonomy" id="1396"/>
    <lineage>
        <taxon>Bacteria</taxon>
        <taxon>Bacillati</taxon>
        <taxon>Bacillota</taxon>
        <taxon>Bacilli</taxon>
        <taxon>Bacillales</taxon>
        <taxon>Bacillaceae</taxon>
        <taxon>Bacillus</taxon>
        <taxon>Bacillus cereus group</taxon>
    </lineage>
</organism>
<gene>
    <name evidence="1" type="ORF">CON36_31390</name>
</gene>
<evidence type="ECO:0000313" key="2">
    <source>
        <dbReference type="Proteomes" id="UP000219922"/>
    </source>
</evidence>
<protein>
    <submittedName>
        <fullName evidence="1">Uncharacterized protein</fullName>
    </submittedName>
</protein>
<name>A0A9X6STH8_BACCE</name>
<dbReference type="EMBL" id="NVMX01000095">
    <property type="protein sequence ID" value="PDZ94890.1"/>
    <property type="molecule type" value="Genomic_DNA"/>
</dbReference>
<proteinExistence type="predicted"/>
<dbReference type="Proteomes" id="UP000219922">
    <property type="component" value="Unassembled WGS sequence"/>
</dbReference>
<dbReference type="RefSeq" id="WP_098006474.1">
    <property type="nucleotide sequence ID" value="NZ_NUJB01000007.1"/>
</dbReference>
<dbReference type="AlphaFoldDB" id="A0A9X6STH8"/>
<sequence>MTRCTNCYGKWNPLQVWALFFERDGKECPYCLKTQYLSADTLQYFNGIDLRGYFMWMLPVLATLSDKDETSNVLFKDKSNPK</sequence>
<evidence type="ECO:0000313" key="1">
    <source>
        <dbReference type="EMBL" id="PDZ94890.1"/>
    </source>
</evidence>